<feature type="transmembrane region" description="Helical" evidence="3">
    <location>
        <begin position="20"/>
        <end position="38"/>
    </location>
</feature>
<reference evidence="5 6" key="1">
    <citation type="journal article" date="2011" name="Stand. Genomic Sci.">
        <title>Complete genome sequence of Parvibaculum lavamentivorans type strain (DS-1(T)).</title>
        <authorList>
            <person name="Schleheck D."/>
            <person name="Weiss M."/>
            <person name="Pitluck S."/>
            <person name="Bruce D."/>
            <person name="Land M.L."/>
            <person name="Han S."/>
            <person name="Saunders E."/>
            <person name="Tapia R."/>
            <person name="Detter C."/>
            <person name="Brettin T."/>
            <person name="Han J."/>
            <person name="Woyke T."/>
            <person name="Goodwin L."/>
            <person name="Pennacchio L."/>
            <person name="Nolan M."/>
            <person name="Cook A.M."/>
            <person name="Kjelleberg S."/>
            <person name="Thomas T."/>
        </authorList>
    </citation>
    <scope>NUCLEOTIDE SEQUENCE [LARGE SCALE GENOMIC DNA]</scope>
    <source>
        <strain evidence="6">DS-1 / DSM 13023 / NCIMB 13966</strain>
    </source>
</reference>
<dbReference type="Gene3D" id="2.30.110.10">
    <property type="entry name" value="Electron Transport, Fmn-binding Protein, Chain A"/>
    <property type="match status" value="1"/>
</dbReference>
<keyword evidence="6" id="KW-1185">Reference proteome</keyword>
<feature type="domain" description="Flavin reductase like" evidence="4">
    <location>
        <begin position="21"/>
        <end position="165"/>
    </location>
</feature>
<dbReference type="HOGENOM" id="CLU_059021_1_0_5"/>
<dbReference type="KEGG" id="pla:Plav_0994"/>
<dbReference type="PANTHER" id="PTHR30466">
    <property type="entry name" value="FLAVIN REDUCTASE"/>
    <property type="match status" value="1"/>
</dbReference>
<dbReference type="GO" id="GO:0042602">
    <property type="term" value="F:riboflavin reductase (NADPH) activity"/>
    <property type="evidence" value="ECO:0007669"/>
    <property type="project" value="TreeGrafter"/>
</dbReference>
<accession>A7HRT4</accession>
<organism evidence="5 6">
    <name type="scientific">Parvibaculum lavamentivorans (strain DS-1 / DSM 13023 / NCIMB 13966)</name>
    <dbReference type="NCBI Taxonomy" id="402881"/>
    <lineage>
        <taxon>Bacteria</taxon>
        <taxon>Pseudomonadati</taxon>
        <taxon>Pseudomonadota</taxon>
        <taxon>Alphaproteobacteria</taxon>
        <taxon>Hyphomicrobiales</taxon>
        <taxon>Parvibaculaceae</taxon>
        <taxon>Parvibaculum</taxon>
    </lineage>
</organism>
<dbReference type="PANTHER" id="PTHR30466:SF11">
    <property type="entry name" value="FLAVIN-DEPENDENT MONOOXYGENASE, REDUCTASE SUBUNIT HSAB"/>
    <property type="match status" value="1"/>
</dbReference>
<dbReference type="EMBL" id="CP000774">
    <property type="protein sequence ID" value="ABS62617.1"/>
    <property type="molecule type" value="Genomic_DNA"/>
</dbReference>
<dbReference type="AlphaFoldDB" id="A7HRT4"/>
<sequence length="173" mass="17585">MSQTSKQEQGSVDPATYRKALGTFVTGVTVVTTVLGGVPVGTTVSAVSALSLSPPLILVSLARKSETLAQIKRAGIFAVNILSDGQNDIAACFATAAGAAKFDGIDYSYGQNGAPVLAGAGATIECDLEDCFSGGDHEILVGLVRNATVEGDPAPLVYFRGRFFGLGGGNAEV</sequence>
<dbReference type="STRING" id="402881.Plav_0994"/>
<evidence type="ECO:0000256" key="3">
    <source>
        <dbReference type="SAM" id="Phobius"/>
    </source>
</evidence>
<dbReference type="RefSeq" id="WP_012109873.1">
    <property type="nucleotide sequence ID" value="NC_009719.1"/>
</dbReference>
<dbReference type="SMART" id="SM00903">
    <property type="entry name" value="Flavin_Reduct"/>
    <property type="match status" value="1"/>
</dbReference>
<dbReference type="Pfam" id="PF01613">
    <property type="entry name" value="Flavin_Reduct"/>
    <property type="match status" value="1"/>
</dbReference>
<evidence type="ECO:0000256" key="2">
    <source>
        <dbReference type="ARBA" id="ARBA00023002"/>
    </source>
</evidence>
<dbReference type="Proteomes" id="UP000006377">
    <property type="component" value="Chromosome"/>
</dbReference>
<dbReference type="SUPFAM" id="SSF50475">
    <property type="entry name" value="FMN-binding split barrel"/>
    <property type="match status" value="1"/>
</dbReference>
<dbReference type="GO" id="GO:0010181">
    <property type="term" value="F:FMN binding"/>
    <property type="evidence" value="ECO:0007669"/>
    <property type="project" value="InterPro"/>
</dbReference>
<evidence type="ECO:0000313" key="6">
    <source>
        <dbReference type="Proteomes" id="UP000006377"/>
    </source>
</evidence>
<protein>
    <submittedName>
        <fullName evidence="5">Flavin reductase domain protein FMN-binding</fullName>
    </submittedName>
</protein>
<evidence type="ECO:0000256" key="1">
    <source>
        <dbReference type="ARBA" id="ARBA00008898"/>
    </source>
</evidence>
<keyword evidence="3" id="KW-0472">Membrane</keyword>
<evidence type="ECO:0000313" key="5">
    <source>
        <dbReference type="EMBL" id="ABS62617.1"/>
    </source>
</evidence>
<keyword evidence="3" id="KW-0812">Transmembrane</keyword>
<dbReference type="InterPro" id="IPR012349">
    <property type="entry name" value="Split_barrel_FMN-bd"/>
</dbReference>
<keyword evidence="2" id="KW-0560">Oxidoreductase</keyword>
<gene>
    <name evidence="5" type="ordered locus">Plav_0994</name>
</gene>
<comment type="similarity">
    <text evidence="1">Belongs to the non-flavoprotein flavin reductase family.</text>
</comment>
<proteinExistence type="inferred from homology"/>
<dbReference type="OrthoDB" id="9792858at2"/>
<dbReference type="eggNOG" id="COG1853">
    <property type="taxonomic scope" value="Bacteria"/>
</dbReference>
<name>A7HRT4_PARL1</name>
<evidence type="ECO:0000259" key="4">
    <source>
        <dbReference type="SMART" id="SM00903"/>
    </source>
</evidence>
<keyword evidence="3" id="KW-1133">Transmembrane helix</keyword>
<dbReference type="InterPro" id="IPR050268">
    <property type="entry name" value="NADH-dep_flavin_reductase"/>
</dbReference>
<dbReference type="InterPro" id="IPR002563">
    <property type="entry name" value="Flavin_Rdtase-like_dom"/>
</dbReference>